<evidence type="ECO:0000313" key="1">
    <source>
        <dbReference type="EMBL" id="CAJ1583394.1"/>
    </source>
</evidence>
<keyword evidence="2" id="KW-1185">Reference proteome</keyword>
<organism evidence="1 2">
    <name type="scientific">[Mycobacterium] wendilense</name>
    <dbReference type="NCBI Taxonomy" id="3064284"/>
    <lineage>
        <taxon>Bacteria</taxon>
        <taxon>Bacillati</taxon>
        <taxon>Actinomycetota</taxon>
        <taxon>Actinomycetes</taxon>
        <taxon>Mycobacteriales</taxon>
        <taxon>Mycobacteriaceae</taxon>
        <taxon>Mycolicibacter</taxon>
    </lineage>
</organism>
<evidence type="ECO:0000313" key="2">
    <source>
        <dbReference type="Proteomes" id="UP001190466"/>
    </source>
</evidence>
<dbReference type="Pfam" id="PF13450">
    <property type="entry name" value="NAD_binding_8"/>
    <property type="match status" value="1"/>
</dbReference>
<name>A0ABN9P667_9MYCO</name>
<sequence length="123" mass="13536">MTDTDLTVDQHAVEVLILGAGVSGIAAAIGLQNTGIHDLVLIERADAVGGTWHFNTYPGCAVDIPSHVYSFSYALKPDWSRVYGTRAELRDYIGQVVDDFGVRDKIRTQTEVLDARWDSGQER</sequence>
<accession>A0ABN9P667</accession>
<proteinExistence type="predicted"/>
<dbReference type="EMBL" id="OY726395">
    <property type="protein sequence ID" value="CAJ1583394.1"/>
    <property type="molecule type" value="Genomic_DNA"/>
</dbReference>
<dbReference type="PANTHER" id="PTHR42877:SF5">
    <property type="entry name" value="L-ORNITHINE N(5)-MONOOXYGENASE-RELATED"/>
    <property type="match status" value="1"/>
</dbReference>
<dbReference type="Proteomes" id="UP001190466">
    <property type="component" value="Chromosome"/>
</dbReference>
<protein>
    <submittedName>
        <fullName evidence="1">NAD(P)-binding protein</fullName>
    </submittedName>
</protein>
<dbReference type="Gene3D" id="3.50.50.60">
    <property type="entry name" value="FAD/NAD(P)-binding domain"/>
    <property type="match status" value="1"/>
</dbReference>
<dbReference type="SUPFAM" id="SSF51905">
    <property type="entry name" value="FAD/NAD(P)-binding domain"/>
    <property type="match status" value="1"/>
</dbReference>
<gene>
    <name evidence="1" type="ORF">MU0050_002590</name>
</gene>
<dbReference type="RefSeq" id="WP_316510000.1">
    <property type="nucleotide sequence ID" value="NZ_OY726395.1"/>
</dbReference>
<reference evidence="1 2" key="1">
    <citation type="submission" date="2023-08" db="EMBL/GenBank/DDBJ databases">
        <authorList>
            <person name="Folkvardsen B D."/>
            <person name="Norman A."/>
        </authorList>
    </citation>
    <scope>NUCLEOTIDE SEQUENCE [LARGE SCALE GENOMIC DNA]</scope>
    <source>
        <strain evidence="1 2">Mu0050</strain>
    </source>
</reference>
<dbReference type="PANTHER" id="PTHR42877">
    <property type="entry name" value="L-ORNITHINE N(5)-MONOOXYGENASE-RELATED"/>
    <property type="match status" value="1"/>
</dbReference>
<dbReference type="InterPro" id="IPR051209">
    <property type="entry name" value="FAD-bind_Monooxygenase_sf"/>
</dbReference>
<dbReference type="InterPro" id="IPR036188">
    <property type="entry name" value="FAD/NAD-bd_sf"/>
</dbReference>